<dbReference type="STRING" id="283942.IL0532"/>
<gene>
    <name evidence="1" type="ordered locus">IL0532</name>
</gene>
<protein>
    <submittedName>
        <fullName evidence="1">Uncharacterized protein</fullName>
    </submittedName>
</protein>
<dbReference type="KEGG" id="ilo:IL0532"/>
<dbReference type="Proteomes" id="UP000001171">
    <property type="component" value="Chromosome"/>
</dbReference>
<dbReference type="RefSeq" id="WP_011233790.1">
    <property type="nucleotide sequence ID" value="NC_006512.1"/>
</dbReference>
<accession>Q5R087</accession>
<dbReference type="GeneID" id="41335683"/>
<name>Q5R087_IDILO</name>
<dbReference type="HOGENOM" id="CLU_2916365_0_0_6"/>
<reference evidence="1 2" key="1">
    <citation type="journal article" date="2004" name="Proc. Natl. Acad. Sci. U.S.A.">
        <title>Genome sequence of the deep-sea gamma-proteobacterium Idiomarina loihiensis reveals amino acid fermentation as a source of carbon and energy.</title>
        <authorList>
            <person name="Hou S."/>
            <person name="Saw J.H."/>
            <person name="Lee K.S."/>
            <person name="Freitas T.A."/>
            <person name="Belisle C."/>
            <person name="Kawarabayasi Y."/>
            <person name="Donachie S.P."/>
            <person name="Pikina A."/>
            <person name="Galperin M.Y."/>
            <person name="Koonin E.V."/>
            <person name="Makarova K.S."/>
            <person name="Omelchenko M.V."/>
            <person name="Sorokin A."/>
            <person name="Wolf Y.I."/>
            <person name="Li Q.X."/>
            <person name="Keum Y.S."/>
            <person name="Campbell S."/>
            <person name="Denery J."/>
            <person name="Aizawa S."/>
            <person name="Shibata S."/>
            <person name="Malahoff A."/>
            <person name="Alam M."/>
        </authorList>
    </citation>
    <scope>NUCLEOTIDE SEQUENCE [LARGE SCALE GENOMIC DNA]</scope>
    <source>
        <strain evidence="2">ATCC BAA-735 / DSM 15497 / L2-TR</strain>
    </source>
</reference>
<evidence type="ECO:0000313" key="2">
    <source>
        <dbReference type="Proteomes" id="UP000001171"/>
    </source>
</evidence>
<dbReference type="AlphaFoldDB" id="Q5R087"/>
<dbReference type="EMBL" id="AE017340">
    <property type="protein sequence ID" value="AAV81373.1"/>
    <property type="molecule type" value="Genomic_DNA"/>
</dbReference>
<evidence type="ECO:0000313" key="1">
    <source>
        <dbReference type="EMBL" id="AAV81373.1"/>
    </source>
</evidence>
<proteinExistence type="predicted"/>
<organism evidence="1 2">
    <name type="scientific">Idiomarina loihiensis (strain ATCC BAA-735 / DSM 15497 / L2-TR)</name>
    <dbReference type="NCBI Taxonomy" id="283942"/>
    <lineage>
        <taxon>Bacteria</taxon>
        <taxon>Pseudomonadati</taxon>
        <taxon>Pseudomonadota</taxon>
        <taxon>Gammaproteobacteria</taxon>
        <taxon>Alteromonadales</taxon>
        <taxon>Idiomarinaceae</taxon>
        <taxon>Idiomarina</taxon>
    </lineage>
</organism>
<keyword evidence="2" id="KW-1185">Reference proteome</keyword>
<sequence length="61" mass="6913">MTVPVKQPTVVIDNNGMLSVNLANEKVRQAIIGRIDENNDAVLRELQKKINQKRKEQELTA</sequence>